<organism evidence="1 2">
    <name type="scientific">Sporobacter termitidis DSM 10068</name>
    <dbReference type="NCBI Taxonomy" id="1123282"/>
    <lineage>
        <taxon>Bacteria</taxon>
        <taxon>Bacillati</taxon>
        <taxon>Bacillota</taxon>
        <taxon>Clostridia</taxon>
        <taxon>Eubacteriales</taxon>
        <taxon>Oscillospiraceae</taxon>
        <taxon>Sporobacter</taxon>
    </lineage>
</organism>
<dbReference type="AlphaFoldDB" id="A0A1M5USA4"/>
<dbReference type="Pfam" id="PF15601">
    <property type="entry name" value="Imm70"/>
    <property type="match status" value="1"/>
</dbReference>
<dbReference type="RefSeq" id="WP_073076175.1">
    <property type="nucleotide sequence ID" value="NZ_FQXV01000001.1"/>
</dbReference>
<keyword evidence="2" id="KW-1185">Reference proteome</keyword>
<evidence type="ECO:0000313" key="1">
    <source>
        <dbReference type="EMBL" id="SHH65806.1"/>
    </source>
</evidence>
<evidence type="ECO:0000313" key="2">
    <source>
        <dbReference type="Proteomes" id="UP000183995"/>
    </source>
</evidence>
<gene>
    <name evidence="1" type="ORF">SAMN02745823_00654</name>
</gene>
<sequence length="136" mass="15429">MSVGLRVWTIWYEVGTADFFYSFLSTVSYRLESDGWGSKYPIIMQSLYDGKLEYEHVPAAAAELTNIQAALTKLAPSDVVWDIEDLSKQPPWGDKISKSITSLANYFVTSDGKDLIKVIFNAFDRARELKTDVYIE</sequence>
<protein>
    <submittedName>
        <fullName evidence="1">Immunity protein 70</fullName>
    </submittedName>
</protein>
<dbReference type="EMBL" id="FQXV01000001">
    <property type="protein sequence ID" value="SHH65806.1"/>
    <property type="molecule type" value="Genomic_DNA"/>
</dbReference>
<proteinExistence type="predicted"/>
<dbReference type="Proteomes" id="UP000183995">
    <property type="component" value="Unassembled WGS sequence"/>
</dbReference>
<dbReference type="OrthoDB" id="5120820at2"/>
<dbReference type="InterPro" id="IPR028185">
    <property type="entry name" value="Imm70"/>
</dbReference>
<name>A0A1M5USA4_9FIRM</name>
<reference evidence="1 2" key="1">
    <citation type="submission" date="2016-11" db="EMBL/GenBank/DDBJ databases">
        <authorList>
            <person name="Jaros S."/>
            <person name="Januszkiewicz K."/>
            <person name="Wedrychowicz H."/>
        </authorList>
    </citation>
    <scope>NUCLEOTIDE SEQUENCE [LARGE SCALE GENOMIC DNA]</scope>
    <source>
        <strain evidence="1 2">DSM 10068</strain>
    </source>
</reference>
<accession>A0A1M5USA4</accession>